<dbReference type="InterPro" id="IPR028087">
    <property type="entry name" value="Tad_N"/>
</dbReference>
<evidence type="ECO:0000313" key="4">
    <source>
        <dbReference type="Proteomes" id="UP000325576"/>
    </source>
</evidence>
<name>A0A0C2ZZ47_RHOER</name>
<evidence type="ECO:0000313" key="3">
    <source>
        <dbReference type="EMBL" id="QIP37805.1"/>
    </source>
</evidence>
<dbReference type="EMBL" id="MRBO01000373">
    <property type="protein sequence ID" value="KAB2585042.1"/>
    <property type="molecule type" value="Genomic_DNA"/>
</dbReference>
<dbReference type="RefSeq" id="WP_020968275.1">
    <property type="nucleotide sequence ID" value="NZ_BHXB01000001.1"/>
</dbReference>
<organism evidence="2 4">
    <name type="scientific">Rhodococcus erythropolis</name>
    <name type="common">Arthrobacter picolinophilus</name>
    <dbReference type="NCBI Taxonomy" id="1833"/>
    <lineage>
        <taxon>Bacteria</taxon>
        <taxon>Bacillati</taxon>
        <taxon>Actinomycetota</taxon>
        <taxon>Actinomycetes</taxon>
        <taxon>Mycobacteriales</taxon>
        <taxon>Nocardiaceae</taxon>
        <taxon>Rhodococcus</taxon>
        <taxon>Rhodococcus erythropolis group</taxon>
    </lineage>
</organism>
<evidence type="ECO:0000313" key="2">
    <source>
        <dbReference type="EMBL" id="KAB2585042.1"/>
    </source>
</evidence>
<accession>A0A0C2ZZ47</accession>
<dbReference type="Proteomes" id="UP000502345">
    <property type="component" value="Chromosome"/>
</dbReference>
<proteinExistence type="predicted"/>
<feature type="domain" description="Putative Flp pilus-assembly TadG-like N-terminal" evidence="1">
    <location>
        <begin position="8"/>
        <end position="54"/>
    </location>
</feature>
<reference evidence="3 5" key="2">
    <citation type="submission" date="2020-03" db="EMBL/GenBank/DDBJ databases">
        <title>Screen low temperature-resistant strains for efficient degradation of petroleum hydrocarbons under the low temperature.</title>
        <authorList>
            <person name="Wang Y."/>
            <person name="Chen J."/>
        </authorList>
    </citation>
    <scope>NUCLEOTIDE SEQUENCE [LARGE SCALE GENOMIC DNA]</scope>
    <source>
        <strain evidence="3 5">KB1</strain>
    </source>
</reference>
<dbReference type="Pfam" id="PF13400">
    <property type="entry name" value="Tad"/>
    <property type="match status" value="1"/>
</dbReference>
<reference evidence="2 4" key="1">
    <citation type="journal article" date="2017" name="Poromechanics V (2013)">
        <title>Genomic Characterization of the Arsenic-Tolerant Actinobacterium, &lt;i&gt;Rhodococcus erythropolis&lt;/i&gt; S43.</title>
        <authorList>
            <person name="Retamal-Morales G."/>
            <person name="Mehnert M."/>
            <person name="Schwabe R."/>
            <person name="Tischler D."/>
            <person name="Schloemann M."/>
            <person name="Levican G.J."/>
        </authorList>
    </citation>
    <scope>NUCLEOTIDE SEQUENCE [LARGE SCALE GENOMIC DNA]</scope>
    <source>
        <strain evidence="2 4">S43</strain>
    </source>
</reference>
<dbReference type="InterPro" id="IPR021202">
    <property type="entry name" value="Rv3654c-like"/>
</dbReference>
<protein>
    <submittedName>
        <fullName evidence="2">Pilus assembly protein TadE</fullName>
    </submittedName>
</protein>
<dbReference type="Proteomes" id="UP000325576">
    <property type="component" value="Unassembled WGS sequence"/>
</dbReference>
<dbReference type="NCBIfam" id="TIGR03816">
    <property type="entry name" value="tadE_like_DECH"/>
    <property type="match status" value="1"/>
</dbReference>
<dbReference type="GeneID" id="57483614"/>
<evidence type="ECO:0000313" key="5">
    <source>
        <dbReference type="Proteomes" id="UP000502345"/>
    </source>
</evidence>
<evidence type="ECO:0000259" key="1">
    <source>
        <dbReference type="Pfam" id="PF13400"/>
    </source>
</evidence>
<dbReference type="AlphaFoldDB" id="A0A0C2ZZ47"/>
<dbReference type="EMBL" id="CP050124">
    <property type="protein sequence ID" value="QIP37805.1"/>
    <property type="molecule type" value="Genomic_DNA"/>
</dbReference>
<sequence>MNLRDDEGVATVLACCVLAAIVMVTGGMLHVGSAVVARHTAQSAADLSALGGAGALDGGEASACAKSAAIAERMRTVLAECEVQGWDVVVEIRAPVLLSGFGIGDAQAYARAGPVS</sequence>
<gene>
    <name evidence="2" type="ORF">BS297_12420</name>
    <name evidence="3" type="ORF">G9444_0561</name>
</gene>